<feature type="binding site" evidence="5">
    <location>
        <position position="112"/>
    </location>
    <ligand>
        <name>substrate</name>
    </ligand>
</feature>
<feature type="active site" description="Proton donor" evidence="4">
    <location>
        <position position="54"/>
    </location>
</feature>
<proteinExistence type="inferred from homology"/>
<accession>A0A2V3WEX9</accession>
<dbReference type="PIRSF" id="PIRSF000097">
    <property type="entry name" value="AKR"/>
    <property type="match status" value="1"/>
</dbReference>
<keyword evidence="2" id="KW-0521">NADP</keyword>
<dbReference type="RefSeq" id="WP_110250779.1">
    <property type="nucleotide sequence ID" value="NZ_QJJR01000003.1"/>
</dbReference>
<dbReference type="InterPro" id="IPR023210">
    <property type="entry name" value="NADP_OxRdtase_dom"/>
</dbReference>
<name>A0A2V3WEX9_9BACI</name>
<dbReference type="PROSITE" id="PS00063">
    <property type="entry name" value="ALDOKETO_REDUCTASE_3"/>
    <property type="match status" value="1"/>
</dbReference>
<comment type="caution">
    <text evidence="8">The sequence shown here is derived from an EMBL/GenBank/DDBJ whole genome shotgun (WGS) entry which is preliminary data.</text>
</comment>
<dbReference type="PROSITE" id="PS00062">
    <property type="entry name" value="ALDOKETO_REDUCTASE_2"/>
    <property type="match status" value="1"/>
</dbReference>
<evidence type="ECO:0000256" key="6">
    <source>
        <dbReference type="PIRSR" id="PIRSR000097-3"/>
    </source>
</evidence>
<keyword evidence="3" id="KW-0560">Oxidoreductase</keyword>
<evidence type="ECO:0000259" key="7">
    <source>
        <dbReference type="Pfam" id="PF00248"/>
    </source>
</evidence>
<feature type="site" description="Lowers pKa of active site Tyr" evidence="6">
    <location>
        <position position="79"/>
    </location>
</feature>
<dbReference type="EMBL" id="QJJR01000003">
    <property type="protein sequence ID" value="PXW92148.1"/>
    <property type="molecule type" value="Genomic_DNA"/>
</dbReference>
<evidence type="ECO:0000256" key="3">
    <source>
        <dbReference type="ARBA" id="ARBA00023002"/>
    </source>
</evidence>
<dbReference type="Pfam" id="PF00248">
    <property type="entry name" value="Aldo_ket_red"/>
    <property type="match status" value="1"/>
</dbReference>
<comment type="similarity">
    <text evidence="1">Belongs to the aldo/keto reductase family.</text>
</comment>
<keyword evidence="9" id="KW-1185">Reference proteome</keyword>
<dbReference type="OrthoDB" id="9804790at2"/>
<dbReference type="PROSITE" id="PS00798">
    <property type="entry name" value="ALDOKETO_REDUCTASE_1"/>
    <property type="match status" value="1"/>
</dbReference>
<dbReference type="PANTHER" id="PTHR43827:SF3">
    <property type="entry name" value="NADP-DEPENDENT OXIDOREDUCTASE DOMAIN-CONTAINING PROTEIN"/>
    <property type="match status" value="1"/>
</dbReference>
<evidence type="ECO:0000256" key="2">
    <source>
        <dbReference type="ARBA" id="ARBA00022857"/>
    </source>
</evidence>
<feature type="domain" description="NADP-dependent oxidoreductase" evidence="7">
    <location>
        <begin position="21"/>
        <end position="264"/>
    </location>
</feature>
<dbReference type="PRINTS" id="PR00069">
    <property type="entry name" value="ALDKETRDTASE"/>
</dbReference>
<evidence type="ECO:0000256" key="1">
    <source>
        <dbReference type="ARBA" id="ARBA00007905"/>
    </source>
</evidence>
<dbReference type="PANTHER" id="PTHR43827">
    <property type="entry name" value="2,5-DIKETO-D-GLUCONIC ACID REDUCTASE"/>
    <property type="match status" value="1"/>
</dbReference>
<gene>
    <name evidence="8" type="ORF">DES38_103167</name>
</gene>
<organism evidence="8 9">
    <name type="scientific">Streptohalobacillus salinus</name>
    <dbReference type="NCBI Taxonomy" id="621096"/>
    <lineage>
        <taxon>Bacteria</taxon>
        <taxon>Bacillati</taxon>
        <taxon>Bacillota</taxon>
        <taxon>Bacilli</taxon>
        <taxon>Bacillales</taxon>
        <taxon>Bacillaceae</taxon>
        <taxon>Streptohalobacillus</taxon>
    </lineage>
</organism>
<dbReference type="InterPro" id="IPR018170">
    <property type="entry name" value="Aldo/ket_reductase_CS"/>
</dbReference>
<evidence type="ECO:0000313" key="9">
    <source>
        <dbReference type="Proteomes" id="UP000247922"/>
    </source>
</evidence>
<reference evidence="8 9" key="1">
    <citation type="submission" date="2018-05" db="EMBL/GenBank/DDBJ databases">
        <title>Genomic Encyclopedia of Type Strains, Phase IV (KMG-IV): sequencing the most valuable type-strain genomes for metagenomic binning, comparative biology and taxonomic classification.</title>
        <authorList>
            <person name="Goeker M."/>
        </authorList>
    </citation>
    <scope>NUCLEOTIDE SEQUENCE [LARGE SCALE GENOMIC DNA]</scope>
    <source>
        <strain evidence="8 9">DSM 22440</strain>
    </source>
</reference>
<evidence type="ECO:0000313" key="8">
    <source>
        <dbReference type="EMBL" id="PXW92148.1"/>
    </source>
</evidence>
<dbReference type="AlphaFoldDB" id="A0A2V3WEX9"/>
<evidence type="ECO:0000256" key="5">
    <source>
        <dbReference type="PIRSR" id="PIRSR000097-2"/>
    </source>
</evidence>
<dbReference type="GO" id="GO:0016616">
    <property type="term" value="F:oxidoreductase activity, acting on the CH-OH group of donors, NAD or NADP as acceptor"/>
    <property type="evidence" value="ECO:0007669"/>
    <property type="project" value="UniProtKB-ARBA"/>
</dbReference>
<dbReference type="InterPro" id="IPR020471">
    <property type="entry name" value="AKR"/>
</dbReference>
<dbReference type="FunFam" id="3.20.20.100:FF:000015">
    <property type="entry name" value="Oxidoreductase, aldo/keto reductase family"/>
    <property type="match status" value="1"/>
</dbReference>
<dbReference type="InterPro" id="IPR036812">
    <property type="entry name" value="NAD(P)_OxRdtase_dom_sf"/>
</dbReference>
<dbReference type="Proteomes" id="UP000247922">
    <property type="component" value="Unassembled WGS sequence"/>
</dbReference>
<sequence>MLKDLSSKTTLHNGVEMPWLGLGVYKMDDGDEVKEAVKAAINSGYRSIDTAAFYGNEEGVGAAIKEVDVPREELFITSKLWNTDHGYDETLAAFEKTLERLDLAYLDLYLIHWPLPKVDKYKATWRAFEKLYQEKKIRAIGVSNFKEEHLKELIRGSQVTPMVNQVEFHPHLSQEPLRSFCRDHNIQVEAWSPLKQGDLFDDDTLKEIAERHNKTVAQVIIRWDLQSGVVTIPKSSKAARIKENSDVFDFELSNEEMRMINHLNKDERVGPDPSLFNKQ</sequence>
<evidence type="ECO:0000256" key="4">
    <source>
        <dbReference type="PIRSR" id="PIRSR000097-1"/>
    </source>
</evidence>
<dbReference type="Gene3D" id="3.20.20.100">
    <property type="entry name" value="NADP-dependent oxidoreductase domain"/>
    <property type="match status" value="1"/>
</dbReference>
<dbReference type="SUPFAM" id="SSF51430">
    <property type="entry name" value="NAD(P)-linked oxidoreductase"/>
    <property type="match status" value="1"/>
</dbReference>
<protein>
    <submittedName>
        <fullName evidence="8">Diketogulonate reductase-like aldo/keto reductase</fullName>
    </submittedName>
</protein>